<name>A0ABN7V134_GIGMA</name>
<comment type="caution">
    <text evidence="1">The sequence shown here is derived from an EMBL/GenBank/DDBJ whole genome shotgun (WGS) entry which is preliminary data.</text>
</comment>
<keyword evidence="2" id="KW-1185">Reference proteome</keyword>
<accession>A0ABN7V134</accession>
<dbReference type="EMBL" id="CAJVQB010008232">
    <property type="protein sequence ID" value="CAG8715948.1"/>
    <property type="molecule type" value="Genomic_DNA"/>
</dbReference>
<proteinExistence type="predicted"/>
<dbReference type="Proteomes" id="UP000789901">
    <property type="component" value="Unassembled WGS sequence"/>
</dbReference>
<sequence length="348" mass="40363">MYQKSFSCKTRISGPAAFGLFNDQIINQLLFDIKFIPFYIKYNDINILIVNLESSENIDLAYTGPNYLATFTKKIGGIQQLIVQNIANENECVIIVYHQEKLITSQKGATPIEAWQQMTFLQNYNGLSLFGLENSKVQQMLQYKKNTLLKYNITDWDNFEIIETLFKKYLPIQDLSGTSVANIELLQEITKLIEEEIHKPNSHMSNYSNPKKSWIIPIPQRKDIERYNSSYSLQLGWALRTSNKNKTDRMLATEIVKELEDIIKDSELDTKIPTIKTVEEWIETYSEKLHKLNANKLLNNSTEDNSILQELSYNKETDKESNSILNNRSAFLLSKSFVNDIKFLLKIK</sequence>
<organism evidence="1 2">
    <name type="scientific">Gigaspora margarita</name>
    <dbReference type="NCBI Taxonomy" id="4874"/>
    <lineage>
        <taxon>Eukaryota</taxon>
        <taxon>Fungi</taxon>
        <taxon>Fungi incertae sedis</taxon>
        <taxon>Mucoromycota</taxon>
        <taxon>Glomeromycotina</taxon>
        <taxon>Glomeromycetes</taxon>
        <taxon>Diversisporales</taxon>
        <taxon>Gigasporaceae</taxon>
        <taxon>Gigaspora</taxon>
    </lineage>
</organism>
<reference evidence="1 2" key="1">
    <citation type="submission" date="2021-06" db="EMBL/GenBank/DDBJ databases">
        <authorList>
            <person name="Kallberg Y."/>
            <person name="Tangrot J."/>
            <person name="Rosling A."/>
        </authorList>
    </citation>
    <scope>NUCLEOTIDE SEQUENCE [LARGE SCALE GENOMIC DNA]</scope>
    <source>
        <strain evidence="1 2">120-4 pot B 10/14</strain>
    </source>
</reference>
<evidence type="ECO:0000313" key="1">
    <source>
        <dbReference type="EMBL" id="CAG8715948.1"/>
    </source>
</evidence>
<gene>
    <name evidence="1" type="ORF">GMARGA_LOCUS13119</name>
</gene>
<evidence type="ECO:0000313" key="2">
    <source>
        <dbReference type="Proteomes" id="UP000789901"/>
    </source>
</evidence>
<protein>
    <submittedName>
        <fullName evidence="1">38071_t:CDS:1</fullName>
    </submittedName>
</protein>